<gene>
    <name evidence="1" type="ORF">RhiirC2_764408</name>
</gene>
<comment type="caution">
    <text evidence="1">The sequence shown here is derived from an EMBL/GenBank/DDBJ whole genome shotgun (WGS) entry which is preliminary data.</text>
</comment>
<dbReference type="Proteomes" id="UP000233469">
    <property type="component" value="Unassembled WGS sequence"/>
</dbReference>
<accession>A0A2N1M3U6</accession>
<dbReference type="AlphaFoldDB" id="A0A2N1M3U6"/>
<name>A0A2N1M3U6_9GLOM</name>
<dbReference type="EMBL" id="LLXL01005864">
    <property type="protein sequence ID" value="PKK56298.1"/>
    <property type="molecule type" value="Genomic_DNA"/>
</dbReference>
<proteinExistence type="predicted"/>
<reference evidence="1 2" key="1">
    <citation type="submission" date="2016-04" db="EMBL/GenBank/DDBJ databases">
        <title>Genome analyses suggest a sexual origin of heterokaryosis in a supposedly ancient asexual fungus.</title>
        <authorList>
            <person name="Ropars J."/>
            <person name="Sedzielewska K."/>
            <person name="Noel J."/>
            <person name="Charron P."/>
            <person name="Farinelli L."/>
            <person name="Marton T."/>
            <person name="Kruger M."/>
            <person name="Pelin A."/>
            <person name="Brachmann A."/>
            <person name="Corradi N."/>
        </authorList>
    </citation>
    <scope>NUCLEOTIDE SEQUENCE [LARGE SCALE GENOMIC DNA]</scope>
    <source>
        <strain evidence="1 2">C2</strain>
    </source>
</reference>
<evidence type="ECO:0000313" key="2">
    <source>
        <dbReference type="Proteomes" id="UP000233469"/>
    </source>
</evidence>
<organism evidence="1 2">
    <name type="scientific">Rhizophagus irregularis</name>
    <dbReference type="NCBI Taxonomy" id="588596"/>
    <lineage>
        <taxon>Eukaryota</taxon>
        <taxon>Fungi</taxon>
        <taxon>Fungi incertae sedis</taxon>
        <taxon>Mucoromycota</taxon>
        <taxon>Glomeromycotina</taxon>
        <taxon>Glomeromycetes</taxon>
        <taxon>Glomerales</taxon>
        <taxon>Glomeraceae</taxon>
        <taxon>Rhizophagus</taxon>
    </lineage>
</organism>
<sequence>MGNNLIDLLNKNADKLSLLINDSVKFSKTFRWAYCNEEIHPTAILLLKSLITKYLSLTLQFTKVH</sequence>
<reference evidence="1 2" key="2">
    <citation type="submission" date="2017-10" db="EMBL/GenBank/DDBJ databases">
        <title>Extensive intraspecific genome diversity in a model arbuscular mycorrhizal fungus.</title>
        <authorList>
            <person name="Chen E.C.H."/>
            <person name="Morin E."/>
            <person name="Baudet D."/>
            <person name="Noel J."/>
            <person name="Ndikumana S."/>
            <person name="Charron P."/>
            <person name="St-Onge C."/>
            <person name="Giorgi J."/>
            <person name="Grigoriev I.V."/>
            <person name="Roux C."/>
            <person name="Martin F.M."/>
            <person name="Corradi N."/>
        </authorList>
    </citation>
    <scope>NUCLEOTIDE SEQUENCE [LARGE SCALE GENOMIC DNA]</scope>
    <source>
        <strain evidence="1 2">C2</strain>
    </source>
</reference>
<evidence type="ECO:0000313" key="1">
    <source>
        <dbReference type="EMBL" id="PKK56298.1"/>
    </source>
</evidence>
<protein>
    <submittedName>
        <fullName evidence="1">Uncharacterized protein</fullName>
    </submittedName>
</protein>
<feature type="non-terminal residue" evidence="1">
    <location>
        <position position="65"/>
    </location>
</feature>